<dbReference type="GO" id="GO:0005778">
    <property type="term" value="C:peroxisomal membrane"/>
    <property type="evidence" value="ECO:0007669"/>
    <property type="project" value="TreeGrafter"/>
</dbReference>
<feature type="transmembrane region" description="Helical" evidence="1">
    <location>
        <begin position="6"/>
        <end position="26"/>
    </location>
</feature>
<dbReference type="InParanoid" id="A0A673W8P0"/>
<dbReference type="AlphaFoldDB" id="A0A673W8P0"/>
<dbReference type="PANTHER" id="PTHR12563">
    <property type="entry name" value="GLYCEROL-3-PHOSPHATE ACYLTRANSFERASE"/>
    <property type="match status" value="1"/>
</dbReference>
<proteinExistence type="predicted"/>
<dbReference type="OMA" id="PCNANML"/>
<evidence type="ECO:0000313" key="2">
    <source>
        <dbReference type="Ensembl" id="ENSSTUP00000005368.1"/>
    </source>
</evidence>
<organism evidence="2 3">
    <name type="scientific">Salmo trutta</name>
    <name type="common">Brown trout</name>
    <dbReference type="NCBI Taxonomy" id="8032"/>
    <lineage>
        <taxon>Eukaryota</taxon>
        <taxon>Metazoa</taxon>
        <taxon>Chordata</taxon>
        <taxon>Craniata</taxon>
        <taxon>Vertebrata</taxon>
        <taxon>Euteleostomi</taxon>
        <taxon>Actinopterygii</taxon>
        <taxon>Neopterygii</taxon>
        <taxon>Teleostei</taxon>
        <taxon>Protacanthopterygii</taxon>
        <taxon>Salmoniformes</taxon>
        <taxon>Salmonidae</taxon>
        <taxon>Salmoninae</taxon>
        <taxon>Salmo</taxon>
    </lineage>
</organism>
<accession>A0A673W8P0</accession>
<dbReference type="GO" id="GO:0008611">
    <property type="term" value="P:ether lipid biosynthetic process"/>
    <property type="evidence" value="ECO:0007669"/>
    <property type="project" value="TreeGrafter"/>
</dbReference>
<reference evidence="2" key="1">
    <citation type="submission" date="2021-04" db="EMBL/GenBank/DDBJ databases">
        <authorList>
            <consortium name="Wellcome Sanger Institute Data Sharing"/>
        </authorList>
    </citation>
    <scope>NUCLEOTIDE SEQUENCE [LARGE SCALE GENOMIC DNA]</scope>
</reference>
<dbReference type="GO" id="GO:0004366">
    <property type="term" value="F:glycerol-3-phosphate O-acyltransferase activity"/>
    <property type="evidence" value="ECO:0007669"/>
    <property type="project" value="TreeGrafter"/>
</dbReference>
<dbReference type="GO" id="GO:0031966">
    <property type="term" value="C:mitochondrial membrane"/>
    <property type="evidence" value="ECO:0007669"/>
    <property type="project" value="TreeGrafter"/>
</dbReference>
<keyword evidence="1" id="KW-0472">Membrane</keyword>
<dbReference type="Proteomes" id="UP000472277">
    <property type="component" value="Chromosome 1"/>
</dbReference>
<dbReference type="GO" id="GO:0019432">
    <property type="term" value="P:triglyceride biosynthetic process"/>
    <property type="evidence" value="ECO:0007669"/>
    <property type="project" value="TreeGrafter"/>
</dbReference>
<dbReference type="InterPro" id="IPR022284">
    <property type="entry name" value="GPAT/DHAPAT"/>
</dbReference>
<dbReference type="GeneTree" id="ENSGT00520000055570"/>
<dbReference type="GO" id="GO:0008654">
    <property type="term" value="P:phospholipid biosynthetic process"/>
    <property type="evidence" value="ECO:0007669"/>
    <property type="project" value="TreeGrafter"/>
</dbReference>
<dbReference type="PANTHER" id="PTHR12563:SF17">
    <property type="entry name" value="DIHYDROXYACETONE PHOSPHATE ACYLTRANSFERASE"/>
    <property type="match status" value="1"/>
</dbReference>
<sequence>VSVCCTSSSWFVVFLTYLAAIVFLTLQQREPMLKKRDIYEDILEERRNSSDLKYAFGCYSRVLYKGLTPCNANMLKNIVYSDQLRYVINQVSQESGEAPDIIQEEPCVILEEMACRLWISTVHFFAFTLSKVFKTLLQHVCINACGILTIFPLQQAIQEHPVVLLLSHCSYMDFLLMSYILYTYDLALPVIIAAGSMGAEGACYTNKIYFSLFKVAILCLDDNFAHCWHSLNQLHLECFPTVLKEFPHMLSTWWLLFIHSAVQLISNHLNWVELRGLWRPGHMMQHSITLLLGQIALTQPGGVLGHCLVDKTNYSPTKRKPDGMAYRCRMMR</sequence>
<evidence type="ECO:0000256" key="1">
    <source>
        <dbReference type="SAM" id="Phobius"/>
    </source>
</evidence>
<reference evidence="2" key="3">
    <citation type="submission" date="2025-09" db="UniProtKB">
        <authorList>
            <consortium name="Ensembl"/>
        </authorList>
    </citation>
    <scope>IDENTIFICATION</scope>
</reference>
<dbReference type="GO" id="GO:0006631">
    <property type="term" value="P:fatty acid metabolic process"/>
    <property type="evidence" value="ECO:0007669"/>
    <property type="project" value="TreeGrafter"/>
</dbReference>
<keyword evidence="1" id="KW-0812">Transmembrane</keyword>
<keyword evidence="1" id="KW-1133">Transmembrane helix</keyword>
<name>A0A673W8P0_SALTR</name>
<evidence type="ECO:0000313" key="3">
    <source>
        <dbReference type="Proteomes" id="UP000472277"/>
    </source>
</evidence>
<protein>
    <submittedName>
        <fullName evidence="2">Uncharacterized protein</fullName>
    </submittedName>
</protein>
<reference evidence="2" key="2">
    <citation type="submission" date="2025-08" db="UniProtKB">
        <authorList>
            <consortium name="Ensembl"/>
        </authorList>
    </citation>
    <scope>IDENTIFICATION</scope>
</reference>
<dbReference type="Ensembl" id="ENSSTUT00000005688.1">
    <property type="protein sequence ID" value="ENSSTUP00000005368.1"/>
    <property type="gene ID" value="ENSSTUG00000002650.1"/>
</dbReference>
<keyword evidence="3" id="KW-1185">Reference proteome</keyword>
<dbReference type="GO" id="GO:0016287">
    <property type="term" value="F:glycerone-phosphate O-acyltransferase activity"/>
    <property type="evidence" value="ECO:0007669"/>
    <property type="project" value="TreeGrafter"/>
</dbReference>